<proteinExistence type="predicted"/>
<evidence type="ECO:0000313" key="1">
    <source>
        <dbReference type="EMBL" id="MTD01674.1"/>
    </source>
</evidence>
<reference evidence="1 2" key="1">
    <citation type="submission" date="2019-11" db="EMBL/GenBank/DDBJ databases">
        <title>Streptococcus uberis isolated from clinical mastitis cases on a southeastern Queensland dairy.</title>
        <authorList>
            <person name="Workentine M.L."/>
            <person name="Price R."/>
            <person name="Olchowy T."/>
        </authorList>
    </citation>
    <scope>NUCLEOTIDE SEQUENCE [LARGE SCALE GENOMIC DNA]</scope>
    <source>
        <strain evidence="1 2">OLC4459-A17</strain>
    </source>
</reference>
<dbReference type="Gene3D" id="3.40.50.1820">
    <property type="entry name" value="alpha/beta hydrolase"/>
    <property type="match status" value="1"/>
</dbReference>
<dbReference type="EMBL" id="WLXI01000040">
    <property type="protein sequence ID" value="MTD01674.1"/>
    <property type="molecule type" value="Genomic_DNA"/>
</dbReference>
<dbReference type="GO" id="GO:0016787">
    <property type="term" value="F:hydrolase activity"/>
    <property type="evidence" value="ECO:0007669"/>
    <property type="project" value="UniProtKB-KW"/>
</dbReference>
<dbReference type="Pfam" id="PF00756">
    <property type="entry name" value="Esterase"/>
    <property type="match status" value="1"/>
</dbReference>
<dbReference type="PANTHER" id="PTHR48098">
    <property type="entry name" value="ENTEROCHELIN ESTERASE-RELATED"/>
    <property type="match status" value="1"/>
</dbReference>
<dbReference type="InterPro" id="IPR050583">
    <property type="entry name" value="Mycobacterial_A85_antigen"/>
</dbReference>
<dbReference type="OMA" id="AYIDCTL"/>
<dbReference type="Proteomes" id="UP000483839">
    <property type="component" value="Unassembled WGS sequence"/>
</dbReference>
<dbReference type="SUPFAM" id="SSF53474">
    <property type="entry name" value="alpha/beta-Hydrolases"/>
    <property type="match status" value="1"/>
</dbReference>
<dbReference type="PANTHER" id="PTHR48098:SF6">
    <property type="entry name" value="FERRI-BACILLIBACTIN ESTERASE BESA"/>
    <property type="match status" value="1"/>
</dbReference>
<dbReference type="RefSeq" id="WP_012658147.1">
    <property type="nucleotide sequence ID" value="NZ_BAABQD010000001.1"/>
</dbReference>
<protein>
    <submittedName>
        <fullName evidence="1">Alpha/beta hydrolase</fullName>
    </submittedName>
</protein>
<name>A0A6L6G8A4_STRUB</name>
<dbReference type="InterPro" id="IPR029058">
    <property type="entry name" value="AB_hydrolase_fold"/>
</dbReference>
<comment type="caution">
    <text evidence="1">The sequence shown here is derived from an EMBL/GenBank/DDBJ whole genome shotgun (WGS) entry which is preliminary data.</text>
</comment>
<accession>A0A6L6G8A4</accession>
<evidence type="ECO:0000313" key="2">
    <source>
        <dbReference type="Proteomes" id="UP000483839"/>
    </source>
</evidence>
<dbReference type="InterPro" id="IPR000801">
    <property type="entry name" value="Esterase-like"/>
</dbReference>
<dbReference type="AlphaFoldDB" id="A0A6L6G8A4"/>
<gene>
    <name evidence="1" type="ORF">GKS16_05240</name>
</gene>
<organism evidence="1 2">
    <name type="scientific">Streptococcus uberis</name>
    <dbReference type="NCBI Taxonomy" id="1349"/>
    <lineage>
        <taxon>Bacteria</taxon>
        <taxon>Bacillati</taxon>
        <taxon>Bacillota</taxon>
        <taxon>Bacilli</taxon>
        <taxon>Lactobacillales</taxon>
        <taxon>Streptococcaceae</taxon>
        <taxon>Streptococcus</taxon>
    </lineage>
</organism>
<keyword evidence="1" id="KW-0378">Hydrolase</keyword>
<sequence length="269" mass="30637">MKGQNLLIETHFLALPYADEKRRIRVLLPTEYHDQPHANYPVLYMHDGQNLFFDHESYSGKSWGVIDSLTNPDFPPMIVVGIDHAEAFRVPEYAPWPVKNVLHLNLPSYKGDGKAYAQWFINQLKPFIDEHYRTKADVKNTFLAGSSMGGLITAYMASAYPNVFGGIGIFSMASWINEEAFLEFCSHHPLPQDISVFIQVGTNEGDPVGERSGSEKNQLYITNSLNYYNLLIKQGLPIDQIDFHIIANAHHTESVWASYFPNFLKHLFN</sequence>